<evidence type="ECO:0000313" key="25">
    <source>
        <dbReference type="RefSeq" id="XP_047741180.1"/>
    </source>
</evidence>
<evidence type="ECO:0000256" key="11">
    <source>
        <dbReference type="ARBA" id="ARBA00023180"/>
    </source>
</evidence>
<evidence type="ECO:0000259" key="23">
    <source>
        <dbReference type="SMART" id="SM00918"/>
    </source>
</evidence>
<dbReference type="FunFam" id="3.40.190.10:FF:000024">
    <property type="entry name" value="Glutamate receptor, ionotropic, delta 1"/>
    <property type="match status" value="1"/>
</dbReference>
<accession>A0A979FVA0</accession>
<evidence type="ECO:0000256" key="18">
    <source>
        <dbReference type="PIRSR" id="PIRSR601508-3"/>
    </source>
</evidence>
<dbReference type="GeneID" id="108671136"/>
<dbReference type="RefSeq" id="XP_047741180.1">
    <property type="nucleotide sequence ID" value="XM_047885224.1"/>
</dbReference>
<dbReference type="CDD" id="cd06382">
    <property type="entry name" value="PBP1_iGluR_Kainate"/>
    <property type="match status" value="1"/>
</dbReference>
<keyword evidence="18" id="KW-1015">Disulfide bond</keyword>
<feature type="transmembrane region" description="Helical" evidence="20">
    <location>
        <begin position="686"/>
        <end position="706"/>
    </location>
</feature>
<feature type="site" description="Crucial to convey clamshell closure to channel opening" evidence="17">
    <location>
        <position position="715"/>
    </location>
</feature>
<dbReference type="AlphaFoldDB" id="A0A979FVA0"/>
<feature type="transmembrane region" description="Helical" evidence="20">
    <location>
        <begin position="610"/>
        <end position="629"/>
    </location>
</feature>
<organism evidence="24 25">
    <name type="scientific">Hyalella azteca</name>
    <name type="common">Amphipod</name>
    <dbReference type="NCBI Taxonomy" id="294128"/>
    <lineage>
        <taxon>Eukaryota</taxon>
        <taxon>Metazoa</taxon>
        <taxon>Ecdysozoa</taxon>
        <taxon>Arthropoda</taxon>
        <taxon>Crustacea</taxon>
        <taxon>Multicrustacea</taxon>
        <taxon>Malacostraca</taxon>
        <taxon>Eumalacostraca</taxon>
        <taxon>Peracarida</taxon>
        <taxon>Amphipoda</taxon>
        <taxon>Senticaudata</taxon>
        <taxon>Talitrida</taxon>
        <taxon>Talitroidea</taxon>
        <taxon>Hyalellidae</taxon>
        <taxon>Hyalella</taxon>
    </lineage>
</organism>
<evidence type="ECO:0000256" key="13">
    <source>
        <dbReference type="ARBA" id="ARBA00023286"/>
    </source>
</evidence>
<keyword evidence="5 21" id="KW-0732">Signal</keyword>
<evidence type="ECO:0000256" key="8">
    <source>
        <dbReference type="ARBA" id="ARBA00023065"/>
    </source>
</evidence>
<name>A0A979FVA0_HYAAZ</name>
<evidence type="ECO:0000256" key="7">
    <source>
        <dbReference type="ARBA" id="ARBA00023018"/>
    </source>
</evidence>
<feature type="site" description="Interaction with the cone snail toxin Con-ikot-ikot" evidence="17">
    <location>
        <position position="742"/>
    </location>
</feature>
<dbReference type="SUPFAM" id="SSF53822">
    <property type="entry name" value="Periplasmic binding protein-like I"/>
    <property type="match status" value="1"/>
</dbReference>
<feature type="binding site" evidence="16">
    <location>
        <position position="785"/>
    </location>
    <ligand>
        <name>L-glutamate</name>
        <dbReference type="ChEBI" id="CHEBI:29985"/>
    </ligand>
</feature>
<dbReference type="Gene3D" id="1.10.287.70">
    <property type="match status" value="1"/>
</dbReference>
<evidence type="ECO:0000259" key="22">
    <source>
        <dbReference type="SMART" id="SM00079"/>
    </source>
</evidence>
<dbReference type="OMA" id="NHEAFHE"/>
<evidence type="ECO:0000256" key="9">
    <source>
        <dbReference type="ARBA" id="ARBA00023136"/>
    </source>
</evidence>
<feature type="coiled-coil region" evidence="19">
    <location>
        <begin position="877"/>
        <end position="981"/>
    </location>
</feature>
<dbReference type="Gene3D" id="3.40.190.10">
    <property type="entry name" value="Periplasmic binding protein-like II"/>
    <property type="match status" value="2"/>
</dbReference>
<evidence type="ECO:0000256" key="14">
    <source>
        <dbReference type="ARBA" id="ARBA00023303"/>
    </source>
</evidence>
<dbReference type="InterPro" id="IPR019594">
    <property type="entry name" value="Glu/Gly-bd"/>
</dbReference>
<dbReference type="Pfam" id="PF00060">
    <property type="entry name" value="Lig_chan"/>
    <property type="match status" value="1"/>
</dbReference>
<sequence length="1072" mass="122631">MDEFCYPCLVLWIGCWSLARQAVALPPVIRIGAMFTEDQREGPTEVAFKYAIYRINKDVHLLPNTTLLYDVQYVPRDDSFHTSKRACEQIQYGVQAVFGPSDSQLATHIQSICDALDIPHLESRLDLEPEFKEFSINLYPSHDAVNQAFQDVMNFLNWTKVAIIYEEDIGLIKLQDLVKTPPKEHMEFLLRQGSPATYRELLKEIKNREIYNVIVDTKAENMNHFLRGILQLQMNDYKYHYLFTTFDIETFDLEDFKYNFVNMTAFRLVDSDHYSVRQVLKDMESFQPIGQHILNRSRVIQAEPALMYDSVHVFALGLQALERSATLLLANLSCHLEHPWGDGSSLFNYINSVEFRGVTGPIQFKEGRRMNFKLDLLKLKQHSLVKVGEWSSNVGVNITDRAAFYDSGTMNVTLLITTILQPFIMMRPGKNYTGNNRFFGFCVDLLNEISKHAGFDYIMELSPEGVYGAMNPMTGEWNGIVKQLISGQDPYVMLAGDANVTGNARYKGFCIDMLESIARMSGFQYVIRPNPQRVYGIRDAKTGEWNGIVRELMENKADLAIGSMTINYARESVIDFTKPFMNVGISILFKVPTREETRLFSFMNPLAIEIWLYVLAAYILVSITMFIVARFSPYEWHNPHPCARDSDVVENQFSLSNSFWFTIGTLMQQGSDLNPKACSTRIVGGIWWFFTLIIISSYTANLAAFLTVERMITPIEEVDDLAAQTDISYGLVNSGSTMTFFRDSMIETYQKMWRFMENKKPSVFVRSYDEGVRRVLDGNYAFLMESSLLDYYVQRNCNLTQIGGLLDSKSYGIATPMGSPWRDKISLAILELQEKGVIQMLYNRWWKDTGDTCNREDKNSESKASALGVDNIGQLVAQKQDELLTAAKQKLTEAELEKLNVDQQAKESEEKLSCLRAQCDQIAARKCKAQEALFSAKYRHRTVVKGLQDYQAILTRKRRELKLLKQQTSEREAEIRRLQSKQLACYQSLCSEMGEELCFAVRCRGSRRRPALRRQCDQCLAGACMASPPPLPLPLPLPFNGEPCPLDIVRRSSLMSQRLQHSLYEADHPGLR</sequence>
<dbReference type="SMART" id="SM00918">
    <property type="entry name" value="Lig_chan-Glu_bd"/>
    <property type="match status" value="2"/>
</dbReference>
<evidence type="ECO:0000256" key="12">
    <source>
        <dbReference type="ARBA" id="ARBA00023257"/>
    </source>
</evidence>
<evidence type="ECO:0000256" key="4">
    <source>
        <dbReference type="ARBA" id="ARBA00022692"/>
    </source>
</evidence>
<protein>
    <submittedName>
        <fullName evidence="25">Glutamate receptor ionotropic, kainate 1</fullName>
    </submittedName>
</protein>
<dbReference type="PRINTS" id="PR00177">
    <property type="entry name" value="NMDARECEPTOR"/>
</dbReference>
<evidence type="ECO:0000256" key="19">
    <source>
        <dbReference type="SAM" id="Coils"/>
    </source>
</evidence>
<dbReference type="Gene3D" id="3.40.50.2300">
    <property type="match status" value="2"/>
</dbReference>
<keyword evidence="13" id="KW-1071">Ligand-gated ion channel</keyword>
<dbReference type="InterPro" id="IPR001320">
    <property type="entry name" value="Iontro_rcpt_C"/>
</dbReference>
<dbReference type="Pfam" id="PF01094">
    <property type="entry name" value="ANF_receptor"/>
    <property type="match status" value="1"/>
</dbReference>
<dbReference type="PANTHER" id="PTHR18966">
    <property type="entry name" value="IONOTROPIC GLUTAMATE RECEPTOR"/>
    <property type="match status" value="1"/>
</dbReference>
<dbReference type="OrthoDB" id="5984008at2759"/>
<keyword evidence="14" id="KW-0407">Ion channel</keyword>
<evidence type="ECO:0000256" key="3">
    <source>
        <dbReference type="ARBA" id="ARBA00022475"/>
    </source>
</evidence>
<feature type="domain" description="Ionotropic glutamate receptor C-terminal" evidence="22">
    <location>
        <begin position="483"/>
        <end position="848"/>
    </location>
</feature>
<gene>
    <name evidence="25" type="primary">LOC108671136</name>
</gene>
<dbReference type="InterPro" id="IPR001828">
    <property type="entry name" value="ANF_lig-bd_rcpt"/>
</dbReference>
<feature type="domain" description="Ionotropic glutamate receptor L-glutamate and glycine-binding" evidence="23">
    <location>
        <begin position="422"/>
        <end position="486"/>
    </location>
</feature>
<feature type="binding site" evidence="16">
    <location>
        <position position="565"/>
    </location>
    <ligand>
        <name>L-glutamate</name>
        <dbReference type="ChEBI" id="CHEBI:29985"/>
    </ligand>
</feature>
<evidence type="ECO:0000256" key="16">
    <source>
        <dbReference type="PIRSR" id="PIRSR601508-1"/>
    </source>
</evidence>
<evidence type="ECO:0000256" key="15">
    <source>
        <dbReference type="ARBA" id="ARBA00034104"/>
    </source>
</evidence>
<evidence type="ECO:0000256" key="2">
    <source>
        <dbReference type="ARBA" id="ARBA00022448"/>
    </source>
</evidence>
<keyword evidence="10 25" id="KW-0675">Receptor</keyword>
<evidence type="ECO:0000256" key="6">
    <source>
        <dbReference type="ARBA" id="ARBA00022989"/>
    </source>
</evidence>
<feature type="disulfide bond" evidence="18">
    <location>
        <begin position="797"/>
        <end position="853"/>
    </location>
</feature>
<keyword evidence="6 20" id="KW-1133">Transmembrane helix</keyword>
<dbReference type="SMART" id="SM00079">
    <property type="entry name" value="PBPe"/>
    <property type="match status" value="1"/>
</dbReference>
<keyword evidence="12" id="KW-0628">Postsynaptic cell membrane</keyword>
<keyword evidence="8" id="KW-0406">Ion transport</keyword>
<comment type="similarity">
    <text evidence="1">Belongs to the glutamate-gated ion channel (TC 1.A.10.1) family.</text>
</comment>
<evidence type="ECO:0000256" key="17">
    <source>
        <dbReference type="PIRSR" id="PIRSR601508-2"/>
    </source>
</evidence>
<keyword evidence="4 20" id="KW-0812">Transmembrane</keyword>
<dbReference type="FunFam" id="3.40.190.10:FF:000167">
    <property type="entry name" value="Eye-enriched kainate receptor, isoform B"/>
    <property type="match status" value="1"/>
</dbReference>
<dbReference type="SUPFAM" id="SSF81324">
    <property type="entry name" value="Voltage-gated potassium channels"/>
    <property type="match status" value="1"/>
</dbReference>
<dbReference type="GO" id="GO:0015276">
    <property type="term" value="F:ligand-gated monoatomic ion channel activity"/>
    <property type="evidence" value="ECO:0007669"/>
    <property type="project" value="InterPro"/>
</dbReference>
<dbReference type="Proteomes" id="UP000694843">
    <property type="component" value="Unplaced"/>
</dbReference>
<evidence type="ECO:0000313" key="24">
    <source>
        <dbReference type="Proteomes" id="UP000694843"/>
    </source>
</evidence>
<feature type="binding site" evidence="16">
    <location>
        <position position="570"/>
    </location>
    <ligand>
        <name>L-glutamate</name>
        <dbReference type="ChEBI" id="CHEBI:29985"/>
    </ligand>
</feature>
<evidence type="ECO:0000256" key="21">
    <source>
        <dbReference type="SAM" id="SignalP"/>
    </source>
</evidence>
<dbReference type="InterPro" id="IPR028082">
    <property type="entry name" value="Peripla_BP_I"/>
</dbReference>
<evidence type="ECO:0000256" key="5">
    <source>
        <dbReference type="ARBA" id="ARBA00022729"/>
    </source>
</evidence>
<keyword evidence="11" id="KW-0325">Glycoprotein</keyword>
<feature type="binding site" evidence="16">
    <location>
        <position position="737"/>
    </location>
    <ligand>
        <name>L-glutamate</name>
        <dbReference type="ChEBI" id="CHEBI:29985"/>
    </ligand>
</feature>
<feature type="chain" id="PRO_5037033341" evidence="21">
    <location>
        <begin position="25"/>
        <end position="1072"/>
    </location>
</feature>
<keyword evidence="24" id="KW-1185">Reference proteome</keyword>
<dbReference type="InterPro" id="IPR015683">
    <property type="entry name" value="Ionotropic_Glu_rcpt"/>
</dbReference>
<evidence type="ECO:0000256" key="20">
    <source>
        <dbReference type="SAM" id="Phobius"/>
    </source>
</evidence>
<keyword evidence="7" id="KW-0770">Synapse</keyword>
<dbReference type="GO" id="GO:0038023">
    <property type="term" value="F:signaling receptor activity"/>
    <property type="evidence" value="ECO:0007669"/>
    <property type="project" value="InterPro"/>
</dbReference>
<evidence type="ECO:0000256" key="10">
    <source>
        <dbReference type="ARBA" id="ARBA00023170"/>
    </source>
</evidence>
<dbReference type="KEGG" id="hazt:108671136"/>
<keyword evidence="2" id="KW-0813">Transport</keyword>
<dbReference type="FunFam" id="3.40.190.10:FF:000060">
    <property type="entry name" value="Glutamate receptor ionotropic, kainate 1"/>
    <property type="match status" value="1"/>
</dbReference>
<dbReference type="GO" id="GO:0045211">
    <property type="term" value="C:postsynaptic membrane"/>
    <property type="evidence" value="ECO:0007669"/>
    <property type="project" value="UniProtKB-SubCell"/>
</dbReference>
<evidence type="ECO:0000256" key="1">
    <source>
        <dbReference type="ARBA" id="ARBA00008685"/>
    </source>
</evidence>
<comment type="subcellular location">
    <subcellularLocation>
        <location evidence="15">Postsynaptic cell membrane</location>
        <topology evidence="15">Multi-pass membrane protein</topology>
    </subcellularLocation>
</comment>
<feature type="binding site" evidence="16">
    <location>
        <position position="736"/>
    </location>
    <ligand>
        <name>L-glutamate</name>
        <dbReference type="ChEBI" id="CHEBI:29985"/>
    </ligand>
</feature>
<feature type="domain" description="Ionotropic glutamate receptor L-glutamate and glycine-binding" evidence="23">
    <location>
        <begin position="490"/>
        <end position="554"/>
    </location>
</feature>
<dbReference type="Pfam" id="PF10613">
    <property type="entry name" value="Lig_chan-Glu_bd"/>
    <property type="match status" value="2"/>
</dbReference>
<dbReference type="FunFam" id="1.10.287.70:FF:000010">
    <property type="entry name" value="Putative glutamate receptor ionotropic kainate 1"/>
    <property type="match status" value="1"/>
</dbReference>
<reference evidence="25" key="1">
    <citation type="submission" date="2025-08" db="UniProtKB">
        <authorList>
            <consortium name="RefSeq"/>
        </authorList>
    </citation>
    <scope>IDENTIFICATION</scope>
    <source>
        <tissue evidence="25">Whole organism</tissue>
    </source>
</reference>
<dbReference type="SUPFAM" id="SSF53850">
    <property type="entry name" value="Periplasmic binding protein-like II"/>
    <property type="match status" value="2"/>
</dbReference>
<keyword evidence="19" id="KW-0175">Coiled coil</keyword>
<keyword evidence="9 20" id="KW-0472">Membrane</keyword>
<feature type="signal peptide" evidence="21">
    <location>
        <begin position="1"/>
        <end position="24"/>
    </location>
</feature>
<dbReference type="InterPro" id="IPR001508">
    <property type="entry name" value="Iono_Glu_rcpt_met"/>
</dbReference>
<keyword evidence="3" id="KW-1003">Cell membrane</keyword>
<proteinExistence type="inferred from homology"/>